<dbReference type="Proteomes" id="UP000281406">
    <property type="component" value="Unassembled WGS sequence"/>
</dbReference>
<evidence type="ECO:0000313" key="2">
    <source>
        <dbReference type="Proteomes" id="UP000281406"/>
    </source>
</evidence>
<comment type="caution">
    <text evidence="1">The sequence shown here is derived from an EMBL/GenBank/DDBJ whole genome shotgun (WGS) entry which is preliminary data.</text>
</comment>
<reference evidence="1 2" key="1">
    <citation type="submission" date="2018-10" db="EMBL/GenBank/DDBJ databases">
        <title>Genome assembly for a Yunnan-Guizhou Plateau 3E fish, Anabarilius grahami (Regan), and its evolutionary and genetic applications.</title>
        <authorList>
            <person name="Jiang W."/>
        </authorList>
    </citation>
    <scope>NUCLEOTIDE SEQUENCE [LARGE SCALE GENOMIC DNA]</scope>
    <source>
        <strain evidence="1">AG-KIZ</strain>
        <tissue evidence="1">Muscle</tissue>
    </source>
</reference>
<organism evidence="1 2">
    <name type="scientific">Anabarilius grahami</name>
    <name type="common">Kanglang fish</name>
    <name type="synonym">Barilius grahami</name>
    <dbReference type="NCBI Taxonomy" id="495550"/>
    <lineage>
        <taxon>Eukaryota</taxon>
        <taxon>Metazoa</taxon>
        <taxon>Chordata</taxon>
        <taxon>Craniata</taxon>
        <taxon>Vertebrata</taxon>
        <taxon>Euteleostomi</taxon>
        <taxon>Actinopterygii</taxon>
        <taxon>Neopterygii</taxon>
        <taxon>Teleostei</taxon>
        <taxon>Ostariophysi</taxon>
        <taxon>Cypriniformes</taxon>
        <taxon>Xenocyprididae</taxon>
        <taxon>Xenocypridinae</taxon>
        <taxon>Xenocypridinae incertae sedis</taxon>
        <taxon>Anabarilius</taxon>
    </lineage>
</organism>
<accession>A0A3N0YYT4</accession>
<dbReference type="AlphaFoldDB" id="A0A3N0YYT4"/>
<name>A0A3N0YYT4_ANAGA</name>
<sequence>MKQKLKQLKEKQKFFYDRTALVMDDVLRIRRDDNWSKKDTVIQEVAPRSYKDLLYVLLYLLICDLLKTEKEVKGFDQSNAVSDLTALSKTTDCKTDSHTDTQTSNSHT</sequence>
<keyword evidence="2" id="KW-1185">Reference proteome</keyword>
<proteinExistence type="predicted"/>
<protein>
    <submittedName>
        <fullName evidence="1">Uncharacterized protein</fullName>
    </submittedName>
</protein>
<gene>
    <name evidence="1" type="ORF">DPX16_0350</name>
</gene>
<dbReference type="OrthoDB" id="8961121at2759"/>
<dbReference type="EMBL" id="RJVU01018585">
    <property type="protein sequence ID" value="ROL51446.1"/>
    <property type="molecule type" value="Genomic_DNA"/>
</dbReference>
<evidence type="ECO:0000313" key="1">
    <source>
        <dbReference type="EMBL" id="ROL51446.1"/>
    </source>
</evidence>